<accession>A0A6J7WV15</accession>
<evidence type="ECO:0000313" key="1">
    <source>
        <dbReference type="EMBL" id="CAB5221939.1"/>
    </source>
</evidence>
<dbReference type="SUPFAM" id="SSF53448">
    <property type="entry name" value="Nucleotide-diphospho-sugar transferases"/>
    <property type="match status" value="1"/>
</dbReference>
<name>A0A6J7WV15_9CAUD</name>
<protein>
    <submittedName>
        <fullName evidence="1">Uncharacterized protein</fullName>
    </submittedName>
</protein>
<dbReference type="EMBL" id="LR798294">
    <property type="protein sequence ID" value="CAB5221939.1"/>
    <property type="molecule type" value="Genomic_DNA"/>
</dbReference>
<dbReference type="InterPro" id="IPR029044">
    <property type="entry name" value="Nucleotide-diphossugar_trans"/>
</dbReference>
<organism evidence="1">
    <name type="scientific">uncultured Caudovirales phage</name>
    <dbReference type="NCBI Taxonomy" id="2100421"/>
    <lineage>
        <taxon>Viruses</taxon>
        <taxon>Duplodnaviria</taxon>
        <taxon>Heunggongvirae</taxon>
        <taxon>Uroviricota</taxon>
        <taxon>Caudoviricetes</taxon>
        <taxon>Peduoviridae</taxon>
        <taxon>Maltschvirus</taxon>
        <taxon>Maltschvirus maltsch</taxon>
    </lineage>
</organism>
<gene>
    <name evidence="1" type="ORF">UFOVP242_153</name>
</gene>
<reference evidence="1" key="1">
    <citation type="submission" date="2020-05" db="EMBL/GenBank/DDBJ databases">
        <authorList>
            <person name="Chiriac C."/>
            <person name="Salcher M."/>
            <person name="Ghai R."/>
            <person name="Kavagutti S V."/>
        </authorList>
    </citation>
    <scope>NUCLEOTIDE SEQUENCE</scope>
</reference>
<dbReference type="Gene3D" id="3.90.550.40">
    <property type="match status" value="1"/>
</dbReference>
<proteinExistence type="predicted"/>
<sequence>MATKQVQLSVDEIRKNKFFIATPCYGGQLNEPYFRSVIKMMTFFNGHQIPLAFGTIANESLVTRARNVLVAYFLASDYTHLLFIDADIEFQTEDVLKLYAHNKDVVVGAYPKKGVAWDRIRGNLLDPANKDKPMTDREIAAYGSDYAVNFKFVNKEAKTIAVENGLIKLHDAGTGFMMISREAILKMIKAYPELKYNNDVNIANADLKDHFYALFDTMIDPVDRRYLSEDYTFCRRWQEIGGDIWLDPSISLNHYGHFCFQGNPEAIISFGPPPAEQEKPAETLTLELPE</sequence>